<feature type="transmembrane region" description="Helical" evidence="2">
    <location>
        <begin position="182"/>
        <end position="203"/>
    </location>
</feature>
<sequence>MTAMNSLRVLATINLVLGGLVFLLGMLILRENPRQRLNRVVALMMFFGGFGALLTALGLLQSRTGVTAPPSAIAGGGSRVTVQHFAYLWEFFFPSLFLFACLFPQERGFARSARRRPWFLAWPPFGALVYLPHIVHFVLLFLLTLIVPWLTPKPGPGALQVITPLLNIARLFLELFLSVHQALFSLVNLVFGIGAVALLADSYSHTRVPRLRQQLRAIGIGLAACLVLYSMGSLIPTLFDLRISAAARSAFTAAALTVGSGAIAYAIVRHKFLDAKLLARRGILYGTATALMVGFYLMVVVQVNRWLTSMAGVDARVIEPVFLVFALVAFQPAMSRLEEILDRFLMRDPGDHRTVLRNLGRDLQTTIELETLLTNSIRTVAEALILRRAYLLALPRDGLIVRVGAGEAILDSDLTLLRPVLSRWPEERSLRISECLESLDDGERRLLHDRLALALVIPLRWRGETVGGLLLGEKITGTEFTSEDVSLLTTLAAQMSVSLQNALLVRDRVEVARLEEELRLARQIQRSFLVSEFPETSRYEVHALNIPSKEVGGDLYDLVALLSSMLQASLRTQAASIPSVSEILRNINALVYRGTAVHQFATFFIARIGPDGRMSFSNAGHNYPVVARRDGRQVLLERGGLVLGVMESAHYEEDAINLETGDRVVLYTDGITEAVNAEGELYGEDRLHAVIRDLSHDLTAREVADAILEALAAFRNGIEARDDM</sequence>
<feature type="transmembrane region" description="Helical" evidence="2">
    <location>
        <begin position="283"/>
        <end position="301"/>
    </location>
</feature>
<keyword evidence="2" id="KW-1133">Transmembrane helix</keyword>
<dbReference type="SMART" id="SM00331">
    <property type="entry name" value="PP2C_SIG"/>
    <property type="match status" value="1"/>
</dbReference>
<keyword evidence="2" id="KW-0472">Membrane</keyword>
<comment type="caution">
    <text evidence="5">The sequence shown here is derived from an EMBL/GenBank/DDBJ whole genome shotgun (WGS) entry which is preliminary data.</text>
</comment>
<reference evidence="5 6" key="1">
    <citation type="journal article" date="2019" name="Nat. Microbiol.">
        <title>Mediterranean grassland soil C-N compound turnover is dependent on rainfall and depth, and is mediated by genomically divergent microorganisms.</title>
        <authorList>
            <person name="Diamond S."/>
            <person name="Andeer P.F."/>
            <person name="Li Z."/>
            <person name="Crits-Christoph A."/>
            <person name="Burstein D."/>
            <person name="Anantharaman K."/>
            <person name="Lane K.R."/>
            <person name="Thomas B.C."/>
            <person name="Pan C."/>
            <person name="Northen T.R."/>
            <person name="Banfield J.F."/>
        </authorList>
    </citation>
    <scope>NUCLEOTIDE SEQUENCE [LARGE SCALE GENOMIC DNA]</scope>
    <source>
        <strain evidence="5">WS_10</strain>
    </source>
</reference>
<evidence type="ECO:0000256" key="2">
    <source>
        <dbReference type="SAM" id="Phobius"/>
    </source>
</evidence>
<feature type="transmembrane region" description="Helical" evidence="2">
    <location>
        <begin position="245"/>
        <end position="268"/>
    </location>
</feature>
<evidence type="ECO:0000256" key="1">
    <source>
        <dbReference type="ARBA" id="ARBA00022801"/>
    </source>
</evidence>
<keyword evidence="1" id="KW-0378">Hydrolase</keyword>
<dbReference type="InterPro" id="IPR052016">
    <property type="entry name" value="Bact_Sigma-Reg"/>
</dbReference>
<dbReference type="SUPFAM" id="SSF81606">
    <property type="entry name" value="PP2C-like"/>
    <property type="match status" value="1"/>
</dbReference>
<keyword evidence="2" id="KW-0812">Transmembrane</keyword>
<evidence type="ECO:0000313" key="5">
    <source>
        <dbReference type="EMBL" id="TMQ71197.1"/>
    </source>
</evidence>
<dbReference type="InterPro" id="IPR003018">
    <property type="entry name" value="GAF"/>
</dbReference>
<feature type="transmembrane region" description="Helical" evidence="2">
    <location>
        <begin position="6"/>
        <end position="29"/>
    </location>
</feature>
<name>A0A538U5Q1_UNCEI</name>
<dbReference type="SMART" id="SM00065">
    <property type="entry name" value="GAF"/>
    <property type="match status" value="1"/>
</dbReference>
<dbReference type="Pfam" id="PF07228">
    <property type="entry name" value="SpoIIE"/>
    <property type="match status" value="1"/>
</dbReference>
<feature type="domain" description="GAF" evidence="3">
    <location>
        <begin position="368"/>
        <end position="509"/>
    </location>
</feature>
<dbReference type="InterPro" id="IPR036457">
    <property type="entry name" value="PPM-type-like_dom_sf"/>
</dbReference>
<evidence type="ECO:0000259" key="3">
    <source>
        <dbReference type="SMART" id="SM00065"/>
    </source>
</evidence>
<dbReference type="PANTHER" id="PTHR43156:SF2">
    <property type="entry name" value="STAGE II SPORULATION PROTEIN E"/>
    <property type="match status" value="1"/>
</dbReference>
<feature type="transmembrane region" description="Helical" evidence="2">
    <location>
        <begin position="215"/>
        <end position="239"/>
    </location>
</feature>
<evidence type="ECO:0000259" key="4">
    <source>
        <dbReference type="SMART" id="SM00331"/>
    </source>
</evidence>
<dbReference type="AlphaFoldDB" id="A0A538U5Q1"/>
<protein>
    <submittedName>
        <fullName evidence="5">GAF domain-containing protein</fullName>
    </submittedName>
</protein>
<accession>A0A538U5Q1</accession>
<organism evidence="5 6">
    <name type="scientific">Eiseniibacteriota bacterium</name>
    <dbReference type="NCBI Taxonomy" id="2212470"/>
    <lineage>
        <taxon>Bacteria</taxon>
        <taxon>Candidatus Eiseniibacteriota</taxon>
    </lineage>
</organism>
<feature type="transmembrane region" description="Helical" evidence="2">
    <location>
        <begin position="86"/>
        <end position="104"/>
    </location>
</feature>
<dbReference type="InterPro" id="IPR001932">
    <property type="entry name" value="PPM-type_phosphatase-like_dom"/>
</dbReference>
<proteinExistence type="predicted"/>
<dbReference type="Proteomes" id="UP000319836">
    <property type="component" value="Unassembled WGS sequence"/>
</dbReference>
<dbReference type="Gene3D" id="3.60.40.10">
    <property type="entry name" value="PPM-type phosphatase domain"/>
    <property type="match status" value="1"/>
</dbReference>
<dbReference type="GO" id="GO:0016791">
    <property type="term" value="F:phosphatase activity"/>
    <property type="evidence" value="ECO:0007669"/>
    <property type="project" value="TreeGrafter"/>
</dbReference>
<dbReference type="InterPro" id="IPR029016">
    <property type="entry name" value="GAF-like_dom_sf"/>
</dbReference>
<gene>
    <name evidence="5" type="ORF">E6K80_06295</name>
</gene>
<dbReference type="SUPFAM" id="SSF55781">
    <property type="entry name" value="GAF domain-like"/>
    <property type="match status" value="1"/>
</dbReference>
<dbReference type="PANTHER" id="PTHR43156">
    <property type="entry name" value="STAGE II SPORULATION PROTEIN E-RELATED"/>
    <property type="match status" value="1"/>
</dbReference>
<dbReference type="EMBL" id="VBPA01000143">
    <property type="protein sequence ID" value="TMQ71197.1"/>
    <property type="molecule type" value="Genomic_DNA"/>
</dbReference>
<dbReference type="Gene3D" id="3.30.450.40">
    <property type="match status" value="1"/>
</dbReference>
<dbReference type="Pfam" id="PF01590">
    <property type="entry name" value="GAF"/>
    <property type="match status" value="1"/>
</dbReference>
<feature type="transmembrane region" description="Helical" evidence="2">
    <location>
        <begin position="125"/>
        <end position="150"/>
    </location>
</feature>
<evidence type="ECO:0000313" key="6">
    <source>
        <dbReference type="Proteomes" id="UP000319836"/>
    </source>
</evidence>
<feature type="transmembrane region" description="Helical" evidence="2">
    <location>
        <begin position="41"/>
        <end position="60"/>
    </location>
</feature>
<feature type="domain" description="PPM-type phosphatase" evidence="4">
    <location>
        <begin position="536"/>
        <end position="724"/>
    </location>
</feature>
<feature type="non-terminal residue" evidence="5">
    <location>
        <position position="724"/>
    </location>
</feature>